<evidence type="ECO:0000313" key="8">
    <source>
        <dbReference type="Proteomes" id="UP000748756"/>
    </source>
</evidence>
<dbReference type="InterPro" id="IPR009311">
    <property type="entry name" value="IFI6/IFI27-like"/>
</dbReference>
<comment type="caution">
    <text evidence="7">The sequence shown here is derived from an EMBL/GenBank/DDBJ whole genome shotgun (WGS) entry which is preliminary data.</text>
</comment>
<evidence type="ECO:0000256" key="6">
    <source>
        <dbReference type="SAM" id="Phobius"/>
    </source>
</evidence>
<dbReference type="EMBL" id="JAAAUQ010003157">
    <property type="protein sequence ID" value="KAF9118632.1"/>
    <property type="molecule type" value="Genomic_DNA"/>
</dbReference>
<proteinExistence type="inferred from homology"/>
<evidence type="ECO:0000256" key="5">
    <source>
        <dbReference type="ARBA" id="ARBA00023136"/>
    </source>
</evidence>
<organism evidence="7 8">
    <name type="scientific">Linnemannia schmuckeri</name>
    <dbReference type="NCBI Taxonomy" id="64567"/>
    <lineage>
        <taxon>Eukaryota</taxon>
        <taxon>Fungi</taxon>
        <taxon>Fungi incertae sedis</taxon>
        <taxon>Mucoromycota</taxon>
        <taxon>Mortierellomycotina</taxon>
        <taxon>Mortierellomycetes</taxon>
        <taxon>Mortierellales</taxon>
        <taxon>Mortierellaceae</taxon>
        <taxon>Linnemannia</taxon>
    </lineage>
</organism>
<feature type="transmembrane region" description="Helical" evidence="6">
    <location>
        <begin position="12"/>
        <end position="39"/>
    </location>
</feature>
<evidence type="ECO:0000256" key="1">
    <source>
        <dbReference type="ARBA" id="ARBA00004141"/>
    </source>
</evidence>
<evidence type="ECO:0000256" key="4">
    <source>
        <dbReference type="ARBA" id="ARBA00022989"/>
    </source>
</evidence>
<evidence type="ECO:0000256" key="2">
    <source>
        <dbReference type="ARBA" id="ARBA00007262"/>
    </source>
</evidence>
<feature type="non-terminal residue" evidence="7">
    <location>
        <position position="55"/>
    </location>
</feature>
<evidence type="ECO:0000313" key="7">
    <source>
        <dbReference type="EMBL" id="KAF9118632.1"/>
    </source>
</evidence>
<sequence>MPWDHLATGTAVIFGVIALPAAIPLVVGAAGFGTGGIVAGSWAASFMASYGGSVA</sequence>
<dbReference type="OrthoDB" id="440424at2759"/>
<name>A0A9P5R0S8_9FUNG</name>
<keyword evidence="5 6" id="KW-0472">Membrane</keyword>
<dbReference type="AlphaFoldDB" id="A0A9P5R0S8"/>
<dbReference type="GO" id="GO:0016020">
    <property type="term" value="C:membrane"/>
    <property type="evidence" value="ECO:0007669"/>
    <property type="project" value="UniProtKB-SubCell"/>
</dbReference>
<dbReference type="Pfam" id="PF06140">
    <property type="entry name" value="Ifi-6-16"/>
    <property type="match status" value="1"/>
</dbReference>
<protein>
    <submittedName>
        <fullName evidence="7">Uncharacterized protein</fullName>
    </submittedName>
</protein>
<reference evidence="7" key="1">
    <citation type="journal article" date="2020" name="Fungal Divers.">
        <title>Resolving the Mortierellaceae phylogeny through synthesis of multi-gene phylogenetics and phylogenomics.</title>
        <authorList>
            <person name="Vandepol N."/>
            <person name="Liber J."/>
            <person name="Desiro A."/>
            <person name="Na H."/>
            <person name="Kennedy M."/>
            <person name="Barry K."/>
            <person name="Grigoriev I.V."/>
            <person name="Miller A.N."/>
            <person name="O'Donnell K."/>
            <person name="Stajich J.E."/>
            <person name="Bonito G."/>
        </authorList>
    </citation>
    <scope>NUCLEOTIDE SEQUENCE</scope>
    <source>
        <strain evidence="7">NRRL 6426</strain>
    </source>
</reference>
<evidence type="ECO:0000256" key="3">
    <source>
        <dbReference type="ARBA" id="ARBA00022692"/>
    </source>
</evidence>
<dbReference type="InterPro" id="IPR038213">
    <property type="entry name" value="IFI6/IFI27-like_sf"/>
</dbReference>
<dbReference type="Gene3D" id="6.10.110.10">
    <property type="match status" value="1"/>
</dbReference>
<dbReference type="Proteomes" id="UP000748756">
    <property type="component" value="Unassembled WGS sequence"/>
</dbReference>
<gene>
    <name evidence="7" type="ORF">BG015_006558</name>
</gene>
<accession>A0A9P5R0S8</accession>
<comment type="subcellular location">
    <subcellularLocation>
        <location evidence="1">Membrane</location>
        <topology evidence="1">Multi-pass membrane protein</topology>
    </subcellularLocation>
</comment>
<keyword evidence="3 6" id="KW-0812">Transmembrane</keyword>
<keyword evidence="4 6" id="KW-1133">Transmembrane helix</keyword>
<comment type="similarity">
    <text evidence="2">Belongs to the IFI6/IFI27 family.</text>
</comment>
<keyword evidence="8" id="KW-1185">Reference proteome</keyword>